<dbReference type="GO" id="GO:0046982">
    <property type="term" value="F:protein heterodimerization activity"/>
    <property type="evidence" value="ECO:0007669"/>
    <property type="project" value="InterPro"/>
</dbReference>
<dbReference type="PRINTS" id="PR00621">
    <property type="entry name" value="HISTONEH2B"/>
</dbReference>
<dbReference type="EMBL" id="JBBNAG010000006">
    <property type="protein sequence ID" value="KAK9126398.1"/>
    <property type="molecule type" value="Genomic_DNA"/>
</dbReference>
<comment type="caution">
    <text evidence="3">The sequence shown here is derived from an EMBL/GenBank/DDBJ whole genome shotgun (WGS) entry which is preliminary data.</text>
</comment>
<dbReference type="SUPFAM" id="SSF47113">
    <property type="entry name" value="Histone-fold"/>
    <property type="match status" value="1"/>
</dbReference>
<feature type="region of interest" description="Disordered" evidence="2">
    <location>
        <begin position="54"/>
        <end position="82"/>
    </location>
</feature>
<evidence type="ECO:0000256" key="2">
    <source>
        <dbReference type="SAM" id="MobiDB-lite"/>
    </source>
</evidence>
<evidence type="ECO:0000313" key="3">
    <source>
        <dbReference type="EMBL" id="KAK9126398.1"/>
    </source>
</evidence>
<dbReference type="AlphaFoldDB" id="A0AAP0P175"/>
<protein>
    <submittedName>
        <fullName evidence="3">Uncharacterized protein</fullName>
    </submittedName>
</protein>
<reference evidence="3 4" key="1">
    <citation type="submission" date="2024-01" db="EMBL/GenBank/DDBJ databases">
        <title>Genome assemblies of Stephania.</title>
        <authorList>
            <person name="Yang L."/>
        </authorList>
    </citation>
    <scope>NUCLEOTIDE SEQUENCE [LARGE SCALE GENOMIC DNA]</scope>
    <source>
        <strain evidence="3">JXDWG</strain>
        <tissue evidence="3">Leaf</tissue>
    </source>
</reference>
<evidence type="ECO:0000313" key="4">
    <source>
        <dbReference type="Proteomes" id="UP001419268"/>
    </source>
</evidence>
<dbReference type="GO" id="GO:0030527">
    <property type="term" value="F:structural constituent of chromatin"/>
    <property type="evidence" value="ECO:0007669"/>
    <property type="project" value="InterPro"/>
</dbReference>
<accession>A0AAP0P175</accession>
<dbReference type="Gene3D" id="1.10.20.10">
    <property type="entry name" value="Histone, subunit A"/>
    <property type="match status" value="1"/>
</dbReference>
<keyword evidence="4" id="KW-1185">Reference proteome</keyword>
<dbReference type="SMART" id="SM00427">
    <property type="entry name" value="H2B"/>
    <property type="match status" value="1"/>
</dbReference>
<dbReference type="GO" id="GO:0003677">
    <property type="term" value="F:DNA binding"/>
    <property type="evidence" value="ECO:0007669"/>
    <property type="project" value="InterPro"/>
</dbReference>
<dbReference type="InterPro" id="IPR009072">
    <property type="entry name" value="Histone-fold"/>
</dbReference>
<dbReference type="Proteomes" id="UP001419268">
    <property type="component" value="Unassembled WGS sequence"/>
</dbReference>
<evidence type="ECO:0000256" key="1">
    <source>
        <dbReference type="ARBA" id="ARBA00006846"/>
    </source>
</evidence>
<dbReference type="PANTHER" id="PTHR23428">
    <property type="entry name" value="HISTONE H2B"/>
    <property type="match status" value="1"/>
</dbReference>
<dbReference type="InterPro" id="IPR000558">
    <property type="entry name" value="Histone_H2B"/>
</dbReference>
<gene>
    <name evidence="3" type="ORF">Scep_015244</name>
</gene>
<dbReference type="GO" id="GO:0000786">
    <property type="term" value="C:nucleosome"/>
    <property type="evidence" value="ECO:0007669"/>
    <property type="project" value="InterPro"/>
</dbReference>
<name>A0AAP0P175_9MAGN</name>
<comment type="similarity">
    <text evidence="1">Belongs to the histone H2B family.</text>
</comment>
<organism evidence="3 4">
    <name type="scientific">Stephania cephalantha</name>
    <dbReference type="NCBI Taxonomy" id="152367"/>
    <lineage>
        <taxon>Eukaryota</taxon>
        <taxon>Viridiplantae</taxon>
        <taxon>Streptophyta</taxon>
        <taxon>Embryophyta</taxon>
        <taxon>Tracheophyta</taxon>
        <taxon>Spermatophyta</taxon>
        <taxon>Magnoliopsida</taxon>
        <taxon>Ranunculales</taxon>
        <taxon>Menispermaceae</taxon>
        <taxon>Menispermoideae</taxon>
        <taxon>Cissampelideae</taxon>
        <taxon>Stephania</taxon>
    </lineage>
</organism>
<proteinExistence type="inferred from homology"/>
<feature type="compositionally biased region" description="Low complexity" evidence="2">
    <location>
        <begin position="54"/>
        <end position="66"/>
    </location>
</feature>
<sequence>MLPYREKDAVDSGVGFGLGKQVHPDIGISDKALGIMNSFINDIFEKLAGEASKLARSPPSPLARSRLPSRRRPRRSLSPPAPRSVDFGFIGLGFGILAEKTTEQRNHGAMEEKEGGDGAEGLRFEGFDIEDISFNREDNYLTEEDTMLDRSVGVGSQLQPQWVVMAREIPLPYLSFSLTTMEVRPSMATTPKFYEKNICGNVGRDFLRGFASKSAKWVI</sequence>